<dbReference type="PANTHER" id="PTHR14207:SF1">
    <property type="entry name" value="EMOPAMIL-BINDING PROTEIN-LIKE"/>
    <property type="match status" value="1"/>
</dbReference>
<keyword evidence="3 6" id="KW-0812">Transmembrane</keyword>
<comment type="subcellular location">
    <subcellularLocation>
        <location evidence="1">Membrane</location>
        <topology evidence="1">Multi-pass membrane protein</topology>
    </subcellularLocation>
</comment>
<reference evidence="9 10" key="1">
    <citation type="submission" date="2022-09" db="EMBL/GenBank/DDBJ databases">
        <authorList>
            <person name="Palmer J.M."/>
        </authorList>
    </citation>
    <scope>NUCLEOTIDE SEQUENCE [LARGE SCALE GENOMIC DNA]</scope>
    <source>
        <strain evidence="9 10">DSM 7382</strain>
    </source>
</reference>
<dbReference type="InterPro" id="IPR033118">
    <property type="entry name" value="EXPERA"/>
</dbReference>
<evidence type="ECO:0000313" key="10">
    <source>
        <dbReference type="Proteomes" id="UP001385951"/>
    </source>
</evidence>
<feature type="transmembrane region" description="Helical" evidence="7">
    <location>
        <begin position="131"/>
        <end position="151"/>
    </location>
</feature>
<evidence type="ECO:0000313" key="9">
    <source>
        <dbReference type="EMBL" id="KAK7690022.1"/>
    </source>
</evidence>
<keyword evidence="5 6" id="KW-0472">Membrane</keyword>
<feature type="transmembrane region" description="Helical" evidence="7">
    <location>
        <begin position="163"/>
        <end position="184"/>
    </location>
</feature>
<dbReference type="PANTHER" id="PTHR14207">
    <property type="entry name" value="STEROL ISOMERASE"/>
    <property type="match status" value="1"/>
</dbReference>
<dbReference type="Proteomes" id="UP001385951">
    <property type="component" value="Unassembled WGS sequence"/>
</dbReference>
<dbReference type="InterPro" id="IPR007905">
    <property type="entry name" value="EBP"/>
</dbReference>
<keyword evidence="4 6" id="KW-1133">Transmembrane helix</keyword>
<comment type="caution">
    <text evidence="9">The sequence shown here is derived from an EMBL/GenBank/DDBJ whole genome shotgun (WGS) entry which is preliminary data.</text>
</comment>
<sequence length="240" mass="27449">MPSTPSKVIEVDRMWGTSRHRDRECSNVDEGESSPDNFTESSAYSLAFVAFVGLVAWISSKTLLPKNARWQDRVAWIWLAFDAMIHFTFEGSFLYLSTFGRQVITSTGPFATLWKEYAFADARWGVADPTVVSLEILTVLGVGPLCCFVLYQMAKNDPARHYWIVVLSTSELYGGFMTFAPEWLTGSKALDTSNFLYLWVYLVFMNVLWVIIPLWLMYDSYTHIAYSLRSYQNSARAKKN</sequence>
<protein>
    <recommendedName>
        <fullName evidence="8">EXPERA domain-containing protein</fullName>
    </recommendedName>
</protein>
<dbReference type="PROSITE" id="PS51751">
    <property type="entry name" value="EXPERA"/>
    <property type="match status" value="1"/>
</dbReference>
<evidence type="ECO:0000259" key="8">
    <source>
        <dbReference type="PROSITE" id="PS51751"/>
    </source>
</evidence>
<dbReference type="AlphaFoldDB" id="A0AAW0GC75"/>
<evidence type="ECO:0000256" key="2">
    <source>
        <dbReference type="ARBA" id="ARBA00008337"/>
    </source>
</evidence>
<evidence type="ECO:0000256" key="6">
    <source>
        <dbReference type="PROSITE-ProRule" id="PRU01087"/>
    </source>
</evidence>
<organism evidence="9 10">
    <name type="scientific">Cerrena zonata</name>
    <dbReference type="NCBI Taxonomy" id="2478898"/>
    <lineage>
        <taxon>Eukaryota</taxon>
        <taxon>Fungi</taxon>
        <taxon>Dikarya</taxon>
        <taxon>Basidiomycota</taxon>
        <taxon>Agaricomycotina</taxon>
        <taxon>Agaricomycetes</taxon>
        <taxon>Polyporales</taxon>
        <taxon>Cerrenaceae</taxon>
        <taxon>Cerrena</taxon>
    </lineage>
</organism>
<dbReference type="GO" id="GO:0005783">
    <property type="term" value="C:endoplasmic reticulum"/>
    <property type="evidence" value="ECO:0007669"/>
    <property type="project" value="TreeGrafter"/>
</dbReference>
<dbReference type="EMBL" id="JASBNA010000007">
    <property type="protein sequence ID" value="KAK7690022.1"/>
    <property type="molecule type" value="Genomic_DNA"/>
</dbReference>
<evidence type="ECO:0000256" key="3">
    <source>
        <dbReference type="ARBA" id="ARBA00022692"/>
    </source>
</evidence>
<gene>
    <name evidence="9" type="ORF">QCA50_006666</name>
</gene>
<dbReference type="Pfam" id="PF05241">
    <property type="entry name" value="EBP"/>
    <property type="match status" value="1"/>
</dbReference>
<comment type="similarity">
    <text evidence="2">Belongs to the EBP family.</text>
</comment>
<feature type="domain" description="EXPERA" evidence="8">
    <location>
        <begin position="71"/>
        <end position="217"/>
    </location>
</feature>
<feature type="transmembrane region" description="Helical" evidence="7">
    <location>
        <begin position="43"/>
        <end position="64"/>
    </location>
</feature>
<evidence type="ECO:0000256" key="5">
    <source>
        <dbReference type="ARBA" id="ARBA00023136"/>
    </source>
</evidence>
<dbReference type="GO" id="GO:0016020">
    <property type="term" value="C:membrane"/>
    <property type="evidence" value="ECO:0007669"/>
    <property type="project" value="UniProtKB-SubCell"/>
</dbReference>
<accession>A0AAW0GC75</accession>
<dbReference type="GO" id="GO:0016125">
    <property type="term" value="P:sterol metabolic process"/>
    <property type="evidence" value="ECO:0007669"/>
    <property type="project" value="InterPro"/>
</dbReference>
<keyword evidence="10" id="KW-1185">Reference proteome</keyword>
<name>A0AAW0GC75_9APHY</name>
<proteinExistence type="inferred from homology"/>
<feature type="transmembrane region" description="Helical" evidence="7">
    <location>
        <begin position="76"/>
        <end position="96"/>
    </location>
</feature>
<evidence type="ECO:0000256" key="1">
    <source>
        <dbReference type="ARBA" id="ARBA00004141"/>
    </source>
</evidence>
<dbReference type="GO" id="GO:0047750">
    <property type="term" value="F:cholestenol delta-isomerase activity"/>
    <property type="evidence" value="ECO:0007669"/>
    <property type="project" value="InterPro"/>
</dbReference>
<feature type="transmembrane region" description="Helical" evidence="7">
    <location>
        <begin position="196"/>
        <end position="218"/>
    </location>
</feature>
<evidence type="ECO:0000256" key="4">
    <source>
        <dbReference type="ARBA" id="ARBA00022989"/>
    </source>
</evidence>
<evidence type="ECO:0000256" key="7">
    <source>
        <dbReference type="SAM" id="Phobius"/>
    </source>
</evidence>